<reference evidence="1" key="1">
    <citation type="submission" date="2021-02" db="EMBL/GenBank/DDBJ databases">
        <authorList>
            <person name="Nowell W R."/>
        </authorList>
    </citation>
    <scope>NUCLEOTIDE SEQUENCE</scope>
</reference>
<evidence type="ECO:0000313" key="2">
    <source>
        <dbReference type="EMBL" id="CAF3894411.1"/>
    </source>
</evidence>
<keyword evidence="3" id="KW-1185">Reference proteome</keyword>
<feature type="non-terminal residue" evidence="1">
    <location>
        <position position="54"/>
    </location>
</feature>
<evidence type="ECO:0000313" key="1">
    <source>
        <dbReference type="EMBL" id="CAF1130729.1"/>
    </source>
</evidence>
<dbReference type="EMBL" id="CAJOBC010006311">
    <property type="protein sequence ID" value="CAF3894411.1"/>
    <property type="molecule type" value="Genomic_DNA"/>
</dbReference>
<name>A0A814RA57_9BILA</name>
<comment type="caution">
    <text evidence="1">The sequence shown here is derived from an EMBL/GenBank/DDBJ whole genome shotgun (WGS) entry which is preliminary data.</text>
</comment>
<gene>
    <name evidence="1" type="ORF">GPM918_LOCUS20177</name>
    <name evidence="2" type="ORF">SRO942_LOCUS20174</name>
</gene>
<organism evidence="1 3">
    <name type="scientific">Didymodactylos carnosus</name>
    <dbReference type="NCBI Taxonomy" id="1234261"/>
    <lineage>
        <taxon>Eukaryota</taxon>
        <taxon>Metazoa</taxon>
        <taxon>Spiralia</taxon>
        <taxon>Gnathifera</taxon>
        <taxon>Rotifera</taxon>
        <taxon>Eurotatoria</taxon>
        <taxon>Bdelloidea</taxon>
        <taxon>Philodinida</taxon>
        <taxon>Philodinidae</taxon>
        <taxon>Didymodactylos</taxon>
    </lineage>
</organism>
<dbReference type="EMBL" id="CAJNOQ010006311">
    <property type="protein sequence ID" value="CAF1130729.1"/>
    <property type="molecule type" value="Genomic_DNA"/>
</dbReference>
<evidence type="ECO:0000313" key="3">
    <source>
        <dbReference type="Proteomes" id="UP000663829"/>
    </source>
</evidence>
<accession>A0A814RA57</accession>
<proteinExistence type="predicted"/>
<dbReference type="Gene3D" id="3.90.1150.10">
    <property type="entry name" value="Aspartate Aminotransferase, domain 1"/>
    <property type="match status" value="1"/>
</dbReference>
<dbReference type="Proteomes" id="UP000663829">
    <property type="component" value="Unassembled WGS sequence"/>
</dbReference>
<dbReference type="OrthoDB" id="1732682at2759"/>
<dbReference type="Proteomes" id="UP000681722">
    <property type="component" value="Unassembled WGS sequence"/>
</dbReference>
<dbReference type="AlphaFoldDB" id="A0A814RA57"/>
<sequence>MLSNKPNLFELSKASGSTLTMENLNPLVKLVQYAVRGEIVTRAAKIEKDLKDNK</sequence>
<protein>
    <submittedName>
        <fullName evidence="1">Uncharacterized protein</fullName>
    </submittedName>
</protein>
<dbReference type="InterPro" id="IPR015422">
    <property type="entry name" value="PyrdxlP-dep_Trfase_small"/>
</dbReference>